<accession>A0A0E9WYT0</accession>
<dbReference type="AlphaFoldDB" id="A0A0E9WYT0"/>
<evidence type="ECO:0000313" key="1">
    <source>
        <dbReference type="EMBL" id="JAH94755.1"/>
    </source>
</evidence>
<reference evidence="1" key="2">
    <citation type="journal article" date="2015" name="Fish Shellfish Immunol.">
        <title>Early steps in the European eel (Anguilla anguilla)-Vibrio vulnificus interaction in the gills: Role of the RtxA13 toxin.</title>
        <authorList>
            <person name="Callol A."/>
            <person name="Pajuelo D."/>
            <person name="Ebbesson L."/>
            <person name="Teles M."/>
            <person name="MacKenzie S."/>
            <person name="Amaro C."/>
        </authorList>
    </citation>
    <scope>NUCLEOTIDE SEQUENCE</scope>
</reference>
<name>A0A0E9WYT0_ANGAN</name>
<reference evidence="1" key="1">
    <citation type="submission" date="2014-11" db="EMBL/GenBank/DDBJ databases">
        <authorList>
            <person name="Amaro Gonzalez C."/>
        </authorList>
    </citation>
    <scope>NUCLEOTIDE SEQUENCE</scope>
</reference>
<organism evidence="1">
    <name type="scientific">Anguilla anguilla</name>
    <name type="common">European freshwater eel</name>
    <name type="synonym">Muraena anguilla</name>
    <dbReference type="NCBI Taxonomy" id="7936"/>
    <lineage>
        <taxon>Eukaryota</taxon>
        <taxon>Metazoa</taxon>
        <taxon>Chordata</taxon>
        <taxon>Craniata</taxon>
        <taxon>Vertebrata</taxon>
        <taxon>Euteleostomi</taxon>
        <taxon>Actinopterygii</taxon>
        <taxon>Neopterygii</taxon>
        <taxon>Teleostei</taxon>
        <taxon>Anguilliformes</taxon>
        <taxon>Anguillidae</taxon>
        <taxon>Anguilla</taxon>
    </lineage>
</organism>
<proteinExistence type="predicted"/>
<protein>
    <submittedName>
        <fullName evidence="1">Uncharacterized protein</fullName>
    </submittedName>
</protein>
<dbReference type="EMBL" id="GBXM01013822">
    <property type="protein sequence ID" value="JAH94755.1"/>
    <property type="molecule type" value="Transcribed_RNA"/>
</dbReference>
<sequence>MHVKYNSFHSEHNLMALGTEKLSISMIPFSQFPKLAKCDVCYTILQAFSRRSCPERLTQLLHSIYIASIYTAGSILKHCRLSTFLNGTTAVSCL</sequence>